<dbReference type="AlphaFoldDB" id="A0AAP0JGC6"/>
<evidence type="ECO:0000313" key="1">
    <source>
        <dbReference type="EMBL" id="KAK9132422.1"/>
    </source>
</evidence>
<accession>A0AAP0JGC6</accession>
<proteinExistence type="predicted"/>
<protein>
    <submittedName>
        <fullName evidence="1">Uncharacterized protein</fullName>
    </submittedName>
</protein>
<comment type="caution">
    <text evidence="1">The sequence shown here is derived from an EMBL/GenBank/DDBJ whole genome shotgun (WGS) entry which is preliminary data.</text>
</comment>
<keyword evidence="2" id="KW-1185">Reference proteome</keyword>
<organism evidence="1 2">
    <name type="scientific">Stephania cephalantha</name>
    <dbReference type="NCBI Taxonomy" id="152367"/>
    <lineage>
        <taxon>Eukaryota</taxon>
        <taxon>Viridiplantae</taxon>
        <taxon>Streptophyta</taxon>
        <taxon>Embryophyta</taxon>
        <taxon>Tracheophyta</taxon>
        <taxon>Spermatophyta</taxon>
        <taxon>Magnoliopsida</taxon>
        <taxon>Ranunculales</taxon>
        <taxon>Menispermaceae</taxon>
        <taxon>Menispermoideae</taxon>
        <taxon>Cissampelideae</taxon>
        <taxon>Stephania</taxon>
    </lineage>
</organism>
<evidence type="ECO:0000313" key="2">
    <source>
        <dbReference type="Proteomes" id="UP001419268"/>
    </source>
</evidence>
<dbReference type="Proteomes" id="UP001419268">
    <property type="component" value="Unassembled WGS sequence"/>
</dbReference>
<gene>
    <name evidence="1" type="ORF">Scep_011950</name>
</gene>
<sequence length="103" mass="11596">MPPGNTSEITSERLTLFAHILAREDMDFSKVISHSLMSFLQGPPMTVLYHPWIIILLCNRASAPFESNNYRLKLGTITDVTLKLSGSPPGYIYSDDEQLEQQP</sequence>
<dbReference type="EMBL" id="JBBNAG010000005">
    <property type="protein sequence ID" value="KAK9132422.1"/>
    <property type="molecule type" value="Genomic_DNA"/>
</dbReference>
<reference evidence="1 2" key="1">
    <citation type="submission" date="2024-01" db="EMBL/GenBank/DDBJ databases">
        <title>Genome assemblies of Stephania.</title>
        <authorList>
            <person name="Yang L."/>
        </authorList>
    </citation>
    <scope>NUCLEOTIDE SEQUENCE [LARGE SCALE GENOMIC DNA]</scope>
    <source>
        <strain evidence="1">JXDWG</strain>
        <tissue evidence="1">Leaf</tissue>
    </source>
</reference>
<name>A0AAP0JGC6_9MAGN</name>